<dbReference type="InterPro" id="IPR006690">
    <property type="entry name" value="OMPA-like_CS"/>
</dbReference>
<dbReference type="Gene3D" id="3.30.1330.60">
    <property type="entry name" value="OmpA-like domain"/>
    <property type="match status" value="1"/>
</dbReference>
<evidence type="ECO:0000256" key="1">
    <source>
        <dbReference type="ARBA" id="ARBA00004442"/>
    </source>
</evidence>
<feature type="signal peptide" evidence="7">
    <location>
        <begin position="1"/>
        <end position="17"/>
    </location>
</feature>
<dbReference type="CDD" id="cd07185">
    <property type="entry name" value="OmpA_C-like"/>
    <property type="match status" value="1"/>
</dbReference>
<evidence type="ECO:0000256" key="4">
    <source>
        <dbReference type="ARBA" id="ARBA00023237"/>
    </source>
</evidence>
<dbReference type="PRINTS" id="PR01021">
    <property type="entry name" value="OMPADOMAIN"/>
</dbReference>
<keyword evidence="3 5" id="KW-0472">Membrane</keyword>
<dbReference type="EMBL" id="LC064121">
    <property type="protein sequence ID" value="BBD50094.1"/>
    <property type="molecule type" value="Genomic_DNA"/>
</dbReference>
<dbReference type="Pfam" id="PF02412">
    <property type="entry name" value="TSP_3"/>
    <property type="match status" value="2"/>
</dbReference>
<feature type="region of interest" description="Disordered" evidence="6">
    <location>
        <begin position="229"/>
        <end position="251"/>
    </location>
</feature>
<dbReference type="PROSITE" id="PS51123">
    <property type="entry name" value="OMPA_2"/>
    <property type="match status" value="1"/>
</dbReference>
<dbReference type="SUPFAM" id="SSF103088">
    <property type="entry name" value="OmpA-like"/>
    <property type="match status" value="1"/>
</dbReference>
<organism evidence="9">
    <name type="scientific">Haliea sp. ETY-M</name>
    <dbReference type="NCBI Taxonomy" id="1055105"/>
    <lineage>
        <taxon>Bacteria</taxon>
        <taxon>Pseudomonadati</taxon>
        <taxon>Pseudomonadota</taxon>
        <taxon>Gammaproteobacteria</taxon>
        <taxon>Cellvibrionales</taxon>
        <taxon>Halieaceae</taxon>
        <taxon>Haliea</taxon>
    </lineage>
</organism>
<dbReference type="Pfam" id="PF00691">
    <property type="entry name" value="OmpA"/>
    <property type="match status" value="1"/>
</dbReference>
<protein>
    <submittedName>
        <fullName evidence="9">Outer membrane protein A</fullName>
    </submittedName>
</protein>
<dbReference type="InterPro" id="IPR003367">
    <property type="entry name" value="Thrombospondin_3-like_rpt"/>
</dbReference>
<accession>A0A455R2W8</accession>
<dbReference type="SUPFAM" id="SSF103647">
    <property type="entry name" value="TSP type-3 repeat"/>
    <property type="match status" value="1"/>
</dbReference>
<sequence>MPFLVRLVVLASALTLAACTATTQREYERCIVGLGVLGGAVGATSSGAAVVAGGGAGLLASGVICKPPERAQTVMATEAADSDGDGVDDANDACPGTPPNTKVNRRGCPPPPDSDGDGVPDHRDDCPNTPAGTDVDTRGCPVPDTVVLTVDRLGFAFDSAALDAESRAALNSAVDVIKAHSGVMLDVVGYTDTSGPESYNQGLSERRAQAAVDYLVSKGVDRSQLRAVGRGEANPIASNDTRDGRSKNRRVELVVR</sequence>
<proteinExistence type="predicted"/>
<evidence type="ECO:0000256" key="2">
    <source>
        <dbReference type="ARBA" id="ARBA00022729"/>
    </source>
</evidence>
<dbReference type="PROSITE" id="PS01068">
    <property type="entry name" value="OMPA_1"/>
    <property type="match status" value="1"/>
</dbReference>
<evidence type="ECO:0000256" key="7">
    <source>
        <dbReference type="SAM" id="SignalP"/>
    </source>
</evidence>
<dbReference type="GO" id="GO:0009279">
    <property type="term" value="C:cell outer membrane"/>
    <property type="evidence" value="ECO:0007669"/>
    <property type="project" value="UniProtKB-SubCell"/>
</dbReference>
<dbReference type="InterPro" id="IPR036737">
    <property type="entry name" value="OmpA-like_sf"/>
</dbReference>
<dbReference type="InterPro" id="IPR006664">
    <property type="entry name" value="OMP_bac"/>
</dbReference>
<dbReference type="PANTHER" id="PTHR30329:SF21">
    <property type="entry name" value="LIPOPROTEIN YIAD-RELATED"/>
    <property type="match status" value="1"/>
</dbReference>
<evidence type="ECO:0000256" key="5">
    <source>
        <dbReference type="PROSITE-ProRule" id="PRU00473"/>
    </source>
</evidence>
<evidence type="ECO:0000256" key="3">
    <source>
        <dbReference type="ARBA" id="ARBA00023136"/>
    </source>
</evidence>
<comment type="subcellular location">
    <subcellularLocation>
        <location evidence="1">Cell outer membrane</location>
    </subcellularLocation>
</comment>
<feature type="compositionally biased region" description="Acidic residues" evidence="6">
    <location>
        <begin position="80"/>
        <end position="91"/>
    </location>
</feature>
<feature type="compositionally biased region" description="Basic and acidic residues" evidence="6">
    <location>
        <begin position="240"/>
        <end position="251"/>
    </location>
</feature>
<evidence type="ECO:0000313" key="9">
    <source>
        <dbReference type="EMBL" id="BBD50094.1"/>
    </source>
</evidence>
<feature type="region of interest" description="Disordered" evidence="6">
    <location>
        <begin position="76"/>
        <end position="138"/>
    </location>
</feature>
<dbReference type="PRINTS" id="PR01023">
    <property type="entry name" value="NAFLGMOTY"/>
</dbReference>
<evidence type="ECO:0000259" key="8">
    <source>
        <dbReference type="PROSITE" id="PS51123"/>
    </source>
</evidence>
<name>A0A455R2W8_9GAMM</name>
<dbReference type="AlphaFoldDB" id="A0A455R2W8"/>
<dbReference type="InterPro" id="IPR028974">
    <property type="entry name" value="TSP_type-3_rpt"/>
</dbReference>
<dbReference type="PANTHER" id="PTHR30329">
    <property type="entry name" value="STATOR ELEMENT OF FLAGELLAR MOTOR COMPLEX"/>
    <property type="match status" value="1"/>
</dbReference>
<dbReference type="InterPro" id="IPR050330">
    <property type="entry name" value="Bact_OuterMem_StrucFunc"/>
</dbReference>
<feature type="domain" description="OmpA-like" evidence="8">
    <location>
        <begin position="142"/>
        <end position="256"/>
    </location>
</feature>
<feature type="chain" id="PRO_5019803894" evidence="7">
    <location>
        <begin position="18"/>
        <end position="256"/>
    </location>
</feature>
<dbReference type="GO" id="GO:0005509">
    <property type="term" value="F:calcium ion binding"/>
    <property type="evidence" value="ECO:0007669"/>
    <property type="project" value="InterPro"/>
</dbReference>
<dbReference type="PROSITE" id="PS51257">
    <property type="entry name" value="PROKAR_LIPOPROTEIN"/>
    <property type="match status" value="1"/>
</dbReference>
<reference evidence="9" key="1">
    <citation type="submission" date="2015-07" db="EMBL/GenBank/DDBJ databases">
        <title>Novel operon containing particulate methane monooxygenase-type genes and epoxyalkane:coenzyme M transferase gene in ethylene-assimilating marine bacterium, Haliea sp. ETY-M.</title>
        <authorList>
            <person name="Suzuki T."/>
            <person name="Habe H."/>
            <person name="Nakajima-Kambe T."/>
            <person name="Fuse H."/>
        </authorList>
    </citation>
    <scope>NUCLEOTIDE SEQUENCE</scope>
    <source>
        <strain evidence="9">ETY-M</strain>
    </source>
</reference>
<keyword evidence="4" id="KW-0998">Cell outer membrane</keyword>
<keyword evidence="2 7" id="KW-0732">Signal</keyword>
<dbReference type="GO" id="GO:0007155">
    <property type="term" value="P:cell adhesion"/>
    <property type="evidence" value="ECO:0007669"/>
    <property type="project" value="InterPro"/>
</dbReference>
<evidence type="ECO:0000256" key="6">
    <source>
        <dbReference type="SAM" id="MobiDB-lite"/>
    </source>
</evidence>
<dbReference type="InterPro" id="IPR006665">
    <property type="entry name" value="OmpA-like"/>
</dbReference>